<gene>
    <name evidence="2" type="ORF">FNV43_RR16895</name>
</gene>
<keyword evidence="3" id="KW-1185">Reference proteome</keyword>
<accession>A0A8K0GZL7</accession>
<dbReference type="EMBL" id="VOIH02000007">
    <property type="protein sequence ID" value="KAF3442977.1"/>
    <property type="molecule type" value="Genomic_DNA"/>
</dbReference>
<evidence type="ECO:0000313" key="3">
    <source>
        <dbReference type="Proteomes" id="UP000796880"/>
    </source>
</evidence>
<feature type="region of interest" description="Disordered" evidence="1">
    <location>
        <begin position="56"/>
        <end position="90"/>
    </location>
</feature>
<name>A0A8K0GZL7_9ROSA</name>
<protein>
    <submittedName>
        <fullName evidence="2">Uncharacterized protein</fullName>
    </submittedName>
</protein>
<evidence type="ECO:0000313" key="2">
    <source>
        <dbReference type="EMBL" id="KAF3442977.1"/>
    </source>
</evidence>
<reference evidence="2" key="1">
    <citation type="submission" date="2020-03" db="EMBL/GenBank/DDBJ databases">
        <title>A high-quality chromosome-level genome assembly of a woody plant with both climbing and erect habits, Rhamnella rubrinervis.</title>
        <authorList>
            <person name="Lu Z."/>
            <person name="Yang Y."/>
            <person name="Zhu X."/>
            <person name="Sun Y."/>
        </authorList>
    </citation>
    <scope>NUCLEOTIDE SEQUENCE</scope>
    <source>
        <strain evidence="2">BYM</strain>
        <tissue evidence="2">Leaf</tissue>
    </source>
</reference>
<dbReference type="OrthoDB" id="686198at2759"/>
<evidence type="ECO:0000256" key="1">
    <source>
        <dbReference type="SAM" id="MobiDB-lite"/>
    </source>
</evidence>
<comment type="caution">
    <text evidence="2">The sequence shown here is derived from an EMBL/GenBank/DDBJ whole genome shotgun (WGS) entry which is preliminary data.</text>
</comment>
<dbReference type="AlphaFoldDB" id="A0A8K0GZL7"/>
<sequence length="176" mass="19600">MDVVPFPPPLKPEPLHPCSHPFKRSILLRHYHAALSLSMPVTSFNASDLPQTFVDSADTNGGVYGDGQEDKSERKKNSSTSSRGTRKKRENINGALMSFINVYAKSARKRNEILEHKVASSSYAISSTNDDGTVSSKRNDEDEDFLNQCFEILNTMDEIDGDSYSKAIKLMHDDVT</sequence>
<dbReference type="Proteomes" id="UP000796880">
    <property type="component" value="Unassembled WGS sequence"/>
</dbReference>
<proteinExistence type="predicted"/>
<organism evidence="2 3">
    <name type="scientific">Rhamnella rubrinervis</name>
    <dbReference type="NCBI Taxonomy" id="2594499"/>
    <lineage>
        <taxon>Eukaryota</taxon>
        <taxon>Viridiplantae</taxon>
        <taxon>Streptophyta</taxon>
        <taxon>Embryophyta</taxon>
        <taxon>Tracheophyta</taxon>
        <taxon>Spermatophyta</taxon>
        <taxon>Magnoliopsida</taxon>
        <taxon>eudicotyledons</taxon>
        <taxon>Gunneridae</taxon>
        <taxon>Pentapetalae</taxon>
        <taxon>rosids</taxon>
        <taxon>fabids</taxon>
        <taxon>Rosales</taxon>
        <taxon>Rhamnaceae</taxon>
        <taxon>rhamnoid group</taxon>
        <taxon>Rhamneae</taxon>
        <taxon>Rhamnella</taxon>
    </lineage>
</organism>